<dbReference type="PROSITE" id="PS01031">
    <property type="entry name" value="SHSP"/>
    <property type="match status" value="1"/>
</dbReference>
<dbReference type="GO" id="GO:0042026">
    <property type="term" value="P:protein refolding"/>
    <property type="evidence" value="ECO:0007669"/>
    <property type="project" value="TreeGrafter"/>
</dbReference>
<dbReference type="Pfam" id="PF00011">
    <property type="entry name" value="HSP20"/>
    <property type="match status" value="1"/>
</dbReference>
<evidence type="ECO:0000313" key="4">
    <source>
        <dbReference type="EMBL" id="ACO15237.1"/>
    </source>
</evidence>
<reference evidence="4" key="1">
    <citation type="submission" date="2009-03" db="EMBL/GenBank/DDBJ databases">
        <title>Caligus clemensi ESTs and full-length cDNAs.</title>
        <authorList>
            <person name="Yasuike M."/>
            <person name="von Schalburg K."/>
            <person name="Cooper G."/>
            <person name="Leong J."/>
            <person name="Jones S.R.M."/>
            <person name="Koop B.F."/>
        </authorList>
    </citation>
    <scope>NUCLEOTIDE SEQUENCE</scope>
    <source>
        <tissue evidence="4">Whole</tissue>
    </source>
</reference>
<dbReference type="Gene3D" id="2.60.40.790">
    <property type="match status" value="1"/>
</dbReference>
<protein>
    <submittedName>
        <fullName evidence="4">Heat shock protein beta-1</fullName>
    </submittedName>
</protein>
<name>C1C1T4_CALCM</name>
<dbReference type="InterPro" id="IPR008978">
    <property type="entry name" value="HSP20-like_chaperone"/>
</dbReference>
<dbReference type="GO" id="GO:0009408">
    <property type="term" value="P:response to heat"/>
    <property type="evidence" value="ECO:0007669"/>
    <property type="project" value="TreeGrafter"/>
</dbReference>
<evidence type="ECO:0000256" key="1">
    <source>
        <dbReference type="PROSITE-ProRule" id="PRU00285"/>
    </source>
</evidence>
<dbReference type="CDD" id="cd06526">
    <property type="entry name" value="metazoan_ACD"/>
    <property type="match status" value="1"/>
</dbReference>
<evidence type="ECO:0000259" key="3">
    <source>
        <dbReference type="PROSITE" id="PS01031"/>
    </source>
</evidence>
<evidence type="ECO:0000256" key="2">
    <source>
        <dbReference type="RuleBase" id="RU003616"/>
    </source>
</evidence>
<sequence length="195" mass="22117">MALIYGRIPSRAQDPFWPGSFLINNDDDSRRLCVRQPAQRKCSCKSSHQSQRHLKNQKNVKNGPMTIAERCFLPSVFGEQVILSEENKDMPLVSMENSKDALIIKLKAHQFKPEEMKIEVKEGYLHINVKHEEKSEDGSSFSSEQFTRAYALPKNVKTEDITSKLSSEGILQIIAPKIDALKDDSETSIPIEISK</sequence>
<dbReference type="InterPro" id="IPR001436">
    <property type="entry name" value="Alpha-crystallin/sHSP_animal"/>
</dbReference>
<dbReference type="GO" id="GO:0005634">
    <property type="term" value="C:nucleus"/>
    <property type="evidence" value="ECO:0007669"/>
    <property type="project" value="TreeGrafter"/>
</dbReference>
<gene>
    <name evidence="4" type="primary">HSPB1</name>
</gene>
<dbReference type="GO" id="GO:0051082">
    <property type="term" value="F:unfolded protein binding"/>
    <property type="evidence" value="ECO:0007669"/>
    <property type="project" value="TreeGrafter"/>
</dbReference>
<dbReference type="EMBL" id="BT080813">
    <property type="protein sequence ID" value="ACO15237.1"/>
    <property type="molecule type" value="mRNA"/>
</dbReference>
<dbReference type="PANTHER" id="PTHR45640">
    <property type="entry name" value="HEAT SHOCK PROTEIN HSP-12.2-RELATED"/>
    <property type="match status" value="1"/>
</dbReference>
<keyword evidence="4" id="KW-0346">Stress response</keyword>
<dbReference type="AlphaFoldDB" id="C1C1T4"/>
<comment type="similarity">
    <text evidence="1 2">Belongs to the small heat shock protein (HSP20) family.</text>
</comment>
<dbReference type="InterPro" id="IPR002068">
    <property type="entry name" value="A-crystallin/Hsp20_dom"/>
</dbReference>
<proteinExistence type="evidence at transcript level"/>
<dbReference type="SUPFAM" id="SSF49764">
    <property type="entry name" value="HSP20-like chaperones"/>
    <property type="match status" value="1"/>
</dbReference>
<feature type="domain" description="SHSP" evidence="3">
    <location>
        <begin position="83"/>
        <end position="194"/>
    </location>
</feature>
<organism evidence="4">
    <name type="scientific">Caligus clemensi</name>
    <name type="common">Sea louse</name>
    <dbReference type="NCBI Taxonomy" id="344056"/>
    <lineage>
        <taxon>Eukaryota</taxon>
        <taxon>Metazoa</taxon>
        <taxon>Ecdysozoa</taxon>
        <taxon>Arthropoda</taxon>
        <taxon>Crustacea</taxon>
        <taxon>Multicrustacea</taxon>
        <taxon>Hexanauplia</taxon>
        <taxon>Copepoda</taxon>
        <taxon>Siphonostomatoida</taxon>
        <taxon>Caligidae</taxon>
        <taxon>Caligus</taxon>
    </lineage>
</organism>
<dbReference type="GO" id="GO:0005737">
    <property type="term" value="C:cytoplasm"/>
    <property type="evidence" value="ECO:0007669"/>
    <property type="project" value="TreeGrafter"/>
</dbReference>
<dbReference type="PANTHER" id="PTHR45640:SF26">
    <property type="entry name" value="RE23625P"/>
    <property type="match status" value="1"/>
</dbReference>
<accession>C1C1T4</accession>